<evidence type="ECO:0000313" key="3">
    <source>
        <dbReference type="Proteomes" id="UP000654075"/>
    </source>
</evidence>
<feature type="non-terminal residue" evidence="2">
    <location>
        <position position="76"/>
    </location>
</feature>
<protein>
    <submittedName>
        <fullName evidence="2">Uncharacterized protein</fullName>
    </submittedName>
</protein>
<sequence>RMTAAVAQPASALHLPRNRDGPDTRLLNRASRLSAVATAVGAIDLKQVAATYQQEAGCSGLEAATVAAAAVGAALK</sequence>
<evidence type="ECO:0000313" key="2">
    <source>
        <dbReference type="EMBL" id="CAE8621810.1"/>
    </source>
</evidence>
<feature type="non-terminal residue" evidence="2">
    <location>
        <position position="1"/>
    </location>
</feature>
<reference evidence="2" key="1">
    <citation type="submission" date="2021-02" db="EMBL/GenBank/DDBJ databases">
        <authorList>
            <person name="Dougan E. K."/>
            <person name="Rhodes N."/>
            <person name="Thang M."/>
            <person name="Chan C."/>
        </authorList>
    </citation>
    <scope>NUCLEOTIDE SEQUENCE</scope>
</reference>
<comment type="caution">
    <text evidence="2">The sequence shown here is derived from an EMBL/GenBank/DDBJ whole genome shotgun (WGS) entry which is preliminary data.</text>
</comment>
<accession>A0A813GG04</accession>
<dbReference type="AlphaFoldDB" id="A0A813GG04"/>
<evidence type="ECO:0000256" key="1">
    <source>
        <dbReference type="SAM" id="MobiDB-lite"/>
    </source>
</evidence>
<proteinExistence type="predicted"/>
<feature type="region of interest" description="Disordered" evidence="1">
    <location>
        <begin position="1"/>
        <end position="25"/>
    </location>
</feature>
<dbReference type="EMBL" id="CAJNNV010027823">
    <property type="protein sequence ID" value="CAE8621810.1"/>
    <property type="molecule type" value="Genomic_DNA"/>
</dbReference>
<name>A0A813GG04_POLGL</name>
<keyword evidence="3" id="KW-1185">Reference proteome</keyword>
<gene>
    <name evidence="2" type="ORF">PGLA1383_LOCUS39327</name>
</gene>
<dbReference type="Proteomes" id="UP000654075">
    <property type="component" value="Unassembled WGS sequence"/>
</dbReference>
<organism evidence="2 3">
    <name type="scientific">Polarella glacialis</name>
    <name type="common">Dinoflagellate</name>
    <dbReference type="NCBI Taxonomy" id="89957"/>
    <lineage>
        <taxon>Eukaryota</taxon>
        <taxon>Sar</taxon>
        <taxon>Alveolata</taxon>
        <taxon>Dinophyceae</taxon>
        <taxon>Suessiales</taxon>
        <taxon>Suessiaceae</taxon>
        <taxon>Polarella</taxon>
    </lineage>
</organism>